<dbReference type="GO" id="GO:0005254">
    <property type="term" value="F:chloride channel activity"/>
    <property type="evidence" value="ECO:0007669"/>
    <property type="project" value="TreeGrafter"/>
</dbReference>
<dbReference type="OrthoDB" id="296386at2759"/>
<evidence type="ECO:0000256" key="5">
    <source>
        <dbReference type="ARBA" id="ARBA00023136"/>
    </source>
</evidence>
<dbReference type="InterPro" id="IPR032394">
    <property type="entry name" value="Anoct_dimer"/>
</dbReference>
<gene>
    <name evidence="10" type="ORF">GOP47_0016837</name>
</gene>
<reference evidence="10" key="1">
    <citation type="submission" date="2021-01" db="EMBL/GenBank/DDBJ databases">
        <title>Adiantum capillus-veneris genome.</title>
        <authorList>
            <person name="Fang Y."/>
            <person name="Liao Q."/>
        </authorList>
    </citation>
    <scope>NUCLEOTIDE SEQUENCE</scope>
    <source>
        <strain evidence="10">H3</strain>
        <tissue evidence="10">Leaf</tissue>
    </source>
</reference>
<keyword evidence="11" id="KW-1185">Reference proteome</keyword>
<proteinExistence type="predicted"/>
<dbReference type="Pfam" id="PF04547">
    <property type="entry name" value="Anoctamin"/>
    <property type="match status" value="1"/>
</dbReference>
<dbReference type="Proteomes" id="UP000886520">
    <property type="component" value="Chromosome 16"/>
</dbReference>
<name>A0A9D4UIT7_ADICA</name>
<dbReference type="Pfam" id="PF16178">
    <property type="entry name" value="Anoct_dimer"/>
    <property type="match status" value="1"/>
</dbReference>
<evidence type="ECO:0000256" key="4">
    <source>
        <dbReference type="ARBA" id="ARBA00022989"/>
    </source>
</evidence>
<comment type="caution">
    <text evidence="10">The sequence shown here is derived from an EMBL/GenBank/DDBJ whole genome shotgun (WGS) entry which is preliminary data.</text>
</comment>
<keyword evidence="2" id="KW-1003">Cell membrane</keyword>
<feature type="transmembrane region" description="Helical" evidence="7">
    <location>
        <begin position="298"/>
        <end position="326"/>
    </location>
</feature>
<keyword evidence="4 7" id="KW-1133">Transmembrane helix</keyword>
<accession>A0A9D4UIT7</accession>
<dbReference type="AlphaFoldDB" id="A0A9D4UIT7"/>
<organism evidence="10 11">
    <name type="scientific">Adiantum capillus-veneris</name>
    <name type="common">Maidenhair fern</name>
    <dbReference type="NCBI Taxonomy" id="13818"/>
    <lineage>
        <taxon>Eukaryota</taxon>
        <taxon>Viridiplantae</taxon>
        <taxon>Streptophyta</taxon>
        <taxon>Embryophyta</taxon>
        <taxon>Tracheophyta</taxon>
        <taxon>Polypodiopsida</taxon>
        <taxon>Polypodiidae</taxon>
        <taxon>Polypodiales</taxon>
        <taxon>Pteridineae</taxon>
        <taxon>Pteridaceae</taxon>
        <taxon>Vittarioideae</taxon>
        <taxon>Adiantum</taxon>
    </lineage>
</organism>
<evidence type="ECO:0000256" key="2">
    <source>
        <dbReference type="ARBA" id="ARBA00022475"/>
    </source>
</evidence>
<keyword evidence="6" id="KW-0325">Glycoprotein</keyword>
<feature type="transmembrane region" description="Helical" evidence="7">
    <location>
        <begin position="661"/>
        <end position="681"/>
    </location>
</feature>
<evidence type="ECO:0000256" key="3">
    <source>
        <dbReference type="ARBA" id="ARBA00022692"/>
    </source>
</evidence>
<feature type="transmembrane region" description="Helical" evidence="7">
    <location>
        <begin position="604"/>
        <end position="627"/>
    </location>
</feature>
<dbReference type="EMBL" id="JABFUD020000016">
    <property type="protein sequence ID" value="KAI5068492.1"/>
    <property type="molecule type" value="Genomic_DNA"/>
</dbReference>
<evidence type="ECO:0008006" key="12">
    <source>
        <dbReference type="Google" id="ProtNLM"/>
    </source>
</evidence>
<evidence type="ECO:0000256" key="6">
    <source>
        <dbReference type="ARBA" id="ARBA00023180"/>
    </source>
</evidence>
<evidence type="ECO:0000259" key="8">
    <source>
        <dbReference type="Pfam" id="PF04547"/>
    </source>
</evidence>
<feature type="transmembrane region" description="Helical" evidence="7">
    <location>
        <begin position="693"/>
        <end position="710"/>
    </location>
</feature>
<evidence type="ECO:0000313" key="10">
    <source>
        <dbReference type="EMBL" id="KAI5068492.1"/>
    </source>
</evidence>
<dbReference type="GO" id="GO:0005886">
    <property type="term" value="C:plasma membrane"/>
    <property type="evidence" value="ECO:0007669"/>
    <property type="project" value="UniProtKB-SubCell"/>
</dbReference>
<evidence type="ECO:0000256" key="1">
    <source>
        <dbReference type="ARBA" id="ARBA00004651"/>
    </source>
</evidence>
<evidence type="ECO:0000256" key="7">
    <source>
        <dbReference type="SAM" id="Phobius"/>
    </source>
</evidence>
<dbReference type="GO" id="GO:0046983">
    <property type="term" value="F:protein dimerization activity"/>
    <property type="evidence" value="ECO:0007669"/>
    <property type="project" value="InterPro"/>
</dbReference>
<feature type="domain" description="Anoctamin transmembrane" evidence="8">
    <location>
        <begin position="290"/>
        <end position="725"/>
    </location>
</feature>
<dbReference type="InterPro" id="IPR049452">
    <property type="entry name" value="Anoctamin_TM"/>
</dbReference>
<dbReference type="PANTHER" id="PTHR12308:SF73">
    <property type="entry name" value="ANOCTAMIN"/>
    <property type="match status" value="1"/>
</dbReference>
<feature type="transmembrane region" description="Helical" evidence="7">
    <location>
        <begin position="332"/>
        <end position="353"/>
    </location>
</feature>
<feature type="transmembrane region" description="Helical" evidence="7">
    <location>
        <begin position="448"/>
        <end position="465"/>
    </location>
</feature>
<evidence type="ECO:0000259" key="9">
    <source>
        <dbReference type="Pfam" id="PF16178"/>
    </source>
</evidence>
<protein>
    <recommendedName>
        <fullName evidence="12">Anoctamin-like protein</fullName>
    </recommendedName>
</protein>
<keyword evidence="3 7" id="KW-0812">Transmembrane</keyword>
<dbReference type="InterPro" id="IPR007632">
    <property type="entry name" value="Anoctamin"/>
</dbReference>
<feature type="transmembrane region" description="Helical" evidence="7">
    <location>
        <begin position="491"/>
        <end position="512"/>
    </location>
</feature>
<feature type="domain" description="Anoctamin dimerisation" evidence="9">
    <location>
        <begin position="131"/>
        <end position="209"/>
    </location>
</feature>
<sequence>MASSNAHDRAGEEPWSADNAINTCSLLQSRAVSGHVMLWMHLYFHGLQPKSHADIRNNSLPLQDNICLSQPKGRHNPVRLKMSEQLIKSSNDKASDRPAFEIAIAYEKPKSAEQSGGLISILKDKPQFAVERLIQELKNKGLVLKEVEGLSAENFVKIGAPVEVLGHMAETLQIRKPTHFGLDVPFEWDEREVFVRQSEHHSLFSWDERYRCLRSLLNQVVNLTEKDVVLRSNDLEEIVWKPGESLLSKLISVKVVKDVFVLQDENERQHLLHNWAWNWTGFTSQPIDSIYSYFGPKIAIYFTFLGMYTQWLLYPSVAGLFFYYVNMGSWEAIVPPLFSMLAVSWAVLFLQFWKRKNAALLARWNQSSTFDKENGTDLPSSTNDAVVQSKSRKLGISRVEKQAYQKEEWAEHFRSFQNTAAVIGGILCLQLPFEIAYAHLSYIIQSKLLNFLVTGMYLLMIQYFTKLGGKIAVRLTKSVRYASREAEADSVIYKVFGVYFMQSYIGLLYHALFQRDFTMLRQFLIQRLVISQIINNITENLIPYILYRRNRHKTLQIEREAKKDPQERSKRHMPQVEKEFLKSSYTASIENDLEDGLFDDFLELALQFGMVAMFASAFPLVFAFAFVNNLIEIRSDASKLLLVLRRPVPRAVSSIGAWLNIFQYLGVIAICTNCALLMCLYDQQGKWSIEPGLAAILFMEHLLLLVKFGFSCFVPEEPAWVRAKKMSNKAIREQYSKRLLHNLDVDSSKKSLEFNSRRIDL</sequence>
<evidence type="ECO:0000313" key="11">
    <source>
        <dbReference type="Proteomes" id="UP000886520"/>
    </source>
</evidence>
<dbReference type="PANTHER" id="PTHR12308">
    <property type="entry name" value="ANOCTAMIN"/>
    <property type="match status" value="1"/>
</dbReference>
<keyword evidence="5 7" id="KW-0472">Membrane</keyword>
<comment type="subcellular location">
    <subcellularLocation>
        <location evidence="1">Cell membrane</location>
        <topology evidence="1">Multi-pass membrane protein</topology>
    </subcellularLocation>
</comment>